<evidence type="ECO:0000313" key="2">
    <source>
        <dbReference type="Proteomes" id="UP000031338"/>
    </source>
</evidence>
<protein>
    <submittedName>
        <fullName evidence="1">Uncharacterized protein</fullName>
    </submittedName>
</protein>
<reference evidence="1 2" key="1">
    <citation type="submission" date="2014-10" db="EMBL/GenBank/DDBJ databases">
        <title>Draft genome sequence of Novosphingobium subterraneum DSM 12447.</title>
        <authorList>
            <person name="Gan H.M."/>
            <person name="Gan H.Y."/>
            <person name="Savka M.A."/>
        </authorList>
    </citation>
    <scope>NUCLEOTIDE SEQUENCE [LARGE SCALE GENOMIC DNA]</scope>
    <source>
        <strain evidence="1 2">DSM 12447</strain>
    </source>
</reference>
<organism evidence="1 2">
    <name type="scientific">Novosphingobium subterraneum</name>
    <dbReference type="NCBI Taxonomy" id="48936"/>
    <lineage>
        <taxon>Bacteria</taxon>
        <taxon>Pseudomonadati</taxon>
        <taxon>Pseudomonadota</taxon>
        <taxon>Alphaproteobacteria</taxon>
        <taxon>Sphingomonadales</taxon>
        <taxon>Sphingomonadaceae</taxon>
        <taxon>Novosphingobium</taxon>
    </lineage>
</organism>
<dbReference type="AlphaFoldDB" id="A0A0B8ZN70"/>
<sequence>MIHELSPNPRPPLPFSTNARVTLMILSSWPKQTPAETFSRSNGSRHKGEYQATPCISFLSGTATTRSTAPMPIDIQPIVVKTPT</sequence>
<dbReference type="EMBL" id="JRVC01000006">
    <property type="protein sequence ID" value="KHS47774.1"/>
    <property type="molecule type" value="Genomic_DNA"/>
</dbReference>
<evidence type="ECO:0000313" key="1">
    <source>
        <dbReference type="EMBL" id="KHS47774.1"/>
    </source>
</evidence>
<keyword evidence="2" id="KW-1185">Reference proteome</keyword>
<gene>
    <name evidence="1" type="ORF">NJ75_01571</name>
</gene>
<name>A0A0B8ZN70_9SPHN</name>
<dbReference type="Proteomes" id="UP000031338">
    <property type="component" value="Unassembled WGS sequence"/>
</dbReference>
<accession>A0A0B8ZN70</accession>
<comment type="caution">
    <text evidence="1">The sequence shown here is derived from an EMBL/GenBank/DDBJ whole genome shotgun (WGS) entry which is preliminary data.</text>
</comment>
<proteinExistence type="predicted"/>